<dbReference type="EMBL" id="AACS02000011">
    <property type="protein sequence ID" value="EAU82068.1"/>
    <property type="molecule type" value="Genomic_DNA"/>
</dbReference>
<keyword evidence="2" id="KW-1185">Reference proteome</keyword>
<dbReference type="KEGG" id="cci:CC1G_09670"/>
<sequence length="437" mass="49420">MTQVPRVPPELISQIVKSAKATFDPKELARFLSNGALVSRVWYDETRPLAFSVVVFDFGRPDWNTPLGLDETAKIRGLLHLIQINPKLALYVQHLELSSPLRATSALDQLKACGPALLDLCLKLKDVTVFKIKWSGDGGDTRLGRQSWWFQVGEEIQSAVQHVCSLRSLHSLSTENISVPLSAWIYHPSLKVVSTTCHYILEGKRSLPIQDGHPEKYASLTCLDLSDIEEYSGNDGVLTILTRDHIGLFRSLVDLTLSISMNNNHGIRRVLEVCRETLTSLTYRPIPILQPGPTRLNIEYHAIDFSAMAALRRVVLAFQPPYETTVESCFPVLMATLTSLPWRQLEVFELTLSPFGFRSDLLPNLQTPTFDPRIYTRPIDALAVKSPTLKKFRLDVYLDDEYQGSYRQLVIEELVPQVYREAKRRGIVHHAYYGPVP</sequence>
<comment type="caution">
    <text evidence="1">The sequence shown here is derived from an EMBL/GenBank/DDBJ whole genome shotgun (WGS) entry which is preliminary data.</text>
</comment>
<accession>A8P9G6</accession>
<evidence type="ECO:0008006" key="3">
    <source>
        <dbReference type="Google" id="ProtNLM"/>
    </source>
</evidence>
<protein>
    <recommendedName>
        <fullName evidence="3">F-box domain-containing protein</fullName>
    </recommendedName>
</protein>
<name>A8P9G6_COPC7</name>
<proteinExistence type="predicted"/>
<dbReference type="AlphaFoldDB" id="A8P9G6"/>
<dbReference type="Proteomes" id="UP000001861">
    <property type="component" value="Unassembled WGS sequence"/>
</dbReference>
<gene>
    <name evidence="1" type="ORF">CC1G_09670</name>
</gene>
<organism evidence="1 2">
    <name type="scientific">Coprinopsis cinerea (strain Okayama-7 / 130 / ATCC MYA-4618 / FGSC 9003)</name>
    <name type="common">Inky cap fungus</name>
    <name type="synonym">Hormographiella aspergillata</name>
    <dbReference type="NCBI Taxonomy" id="240176"/>
    <lineage>
        <taxon>Eukaryota</taxon>
        <taxon>Fungi</taxon>
        <taxon>Dikarya</taxon>
        <taxon>Basidiomycota</taxon>
        <taxon>Agaricomycotina</taxon>
        <taxon>Agaricomycetes</taxon>
        <taxon>Agaricomycetidae</taxon>
        <taxon>Agaricales</taxon>
        <taxon>Agaricineae</taxon>
        <taxon>Psathyrellaceae</taxon>
        <taxon>Coprinopsis</taxon>
    </lineage>
</organism>
<dbReference type="RefSeq" id="XP_001839767.1">
    <property type="nucleotide sequence ID" value="XM_001839715.1"/>
</dbReference>
<dbReference type="InParanoid" id="A8P9G6"/>
<dbReference type="VEuPathDB" id="FungiDB:CC1G_09670"/>
<dbReference type="OrthoDB" id="10662704at2759"/>
<reference evidence="1 2" key="1">
    <citation type="journal article" date="2010" name="Proc. Natl. Acad. Sci. U.S.A.">
        <title>Insights into evolution of multicellular fungi from the assembled chromosomes of the mushroom Coprinopsis cinerea (Coprinus cinereus).</title>
        <authorList>
            <person name="Stajich J.E."/>
            <person name="Wilke S.K."/>
            <person name="Ahren D."/>
            <person name="Au C.H."/>
            <person name="Birren B.W."/>
            <person name="Borodovsky M."/>
            <person name="Burns C."/>
            <person name="Canback B."/>
            <person name="Casselton L.A."/>
            <person name="Cheng C.K."/>
            <person name="Deng J."/>
            <person name="Dietrich F.S."/>
            <person name="Fargo D.C."/>
            <person name="Farman M.L."/>
            <person name="Gathman A.C."/>
            <person name="Goldberg J."/>
            <person name="Guigo R."/>
            <person name="Hoegger P.J."/>
            <person name="Hooker J.B."/>
            <person name="Huggins A."/>
            <person name="James T.Y."/>
            <person name="Kamada T."/>
            <person name="Kilaru S."/>
            <person name="Kodira C."/>
            <person name="Kues U."/>
            <person name="Kupfer D."/>
            <person name="Kwan H.S."/>
            <person name="Lomsadze A."/>
            <person name="Li W."/>
            <person name="Lilly W.W."/>
            <person name="Ma L.J."/>
            <person name="Mackey A.J."/>
            <person name="Manning G."/>
            <person name="Martin F."/>
            <person name="Muraguchi H."/>
            <person name="Natvig D.O."/>
            <person name="Palmerini H."/>
            <person name="Ramesh M.A."/>
            <person name="Rehmeyer C.J."/>
            <person name="Roe B.A."/>
            <person name="Shenoy N."/>
            <person name="Stanke M."/>
            <person name="Ter-Hovhannisyan V."/>
            <person name="Tunlid A."/>
            <person name="Velagapudi R."/>
            <person name="Vision T.J."/>
            <person name="Zeng Q."/>
            <person name="Zolan M.E."/>
            <person name="Pukkila P.J."/>
        </authorList>
    </citation>
    <scope>NUCLEOTIDE SEQUENCE [LARGE SCALE GENOMIC DNA]</scope>
    <source>
        <strain evidence="2">Okayama-7 / 130 / ATCC MYA-4618 / FGSC 9003</strain>
    </source>
</reference>
<evidence type="ECO:0000313" key="2">
    <source>
        <dbReference type="Proteomes" id="UP000001861"/>
    </source>
</evidence>
<evidence type="ECO:0000313" key="1">
    <source>
        <dbReference type="EMBL" id="EAU82068.1"/>
    </source>
</evidence>
<dbReference type="GeneID" id="6016386"/>